<accession>A0A378MJL3</accession>
<protein>
    <recommendedName>
        <fullName evidence="1">DUF6884 domain-containing protein</fullName>
    </recommendedName>
</protein>
<dbReference type="AlphaFoldDB" id="A0A378MJL3"/>
<sequence>MMIIPSGKPKIWDKQPEKGPVPAKEAYTGTFHRLCRGYAEMLGESYLILSPKYGFLKPDDLVTGSYDVRFDYNGVNAETISLAELQTAWKQLEINQEVIVMLGGKKFIRLLEKTAPEQQFVFPLVGARGIGEMQQMLKEAIGKQRPL</sequence>
<evidence type="ECO:0000259" key="1">
    <source>
        <dbReference type="Pfam" id="PF21818"/>
    </source>
</evidence>
<dbReference type="RefSeq" id="WP_115346393.1">
    <property type="nucleotide sequence ID" value="NZ_UGPG01000001.1"/>
</dbReference>
<gene>
    <name evidence="2" type="ORF">NCTC10815_02985</name>
</gene>
<dbReference type="Proteomes" id="UP000254879">
    <property type="component" value="Unassembled WGS sequence"/>
</dbReference>
<reference evidence="2 3" key="1">
    <citation type="submission" date="2018-06" db="EMBL/GenBank/DDBJ databases">
        <authorList>
            <consortium name="Pathogen Informatics"/>
            <person name="Doyle S."/>
        </authorList>
    </citation>
    <scope>NUCLEOTIDE SEQUENCE [LARGE SCALE GENOMIC DNA]</scope>
    <source>
        <strain evidence="3">NCTC 10815</strain>
    </source>
</reference>
<organism evidence="2 3">
    <name type="scientific">Listeria grayi</name>
    <name type="common">Listeria murrayi</name>
    <dbReference type="NCBI Taxonomy" id="1641"/>
    <lineage>
        <taxon>Bacteria</taxon>
        <taxon>Bacillati</taxon>
        <taxon>Bacillota</taxon>
        <taxon>Bacilli</taxon>
        <taxon>Bacillales</taxon>
        <taxon>Listeriaceae</taxon>
        <taxon>Listeria</taxon>
    </lineage>
</organism>
<feature type="domain" description="DUF6884" evidence="1">
    <location>
        <begin position="17"/>
        <end position="139"/>
    </location>
</feature>
<name>A0A378MJL3_LISGR</name>
<dbReference type="InterPro" id="IPR049251">
    <property type="entry name" value="DUF6884"/>
</dbReference>
<evidence type="ECO:0000313" key="3">
    <source>
        <dbReference type="Proteomes" id="UP000254879"/>
    </source>
</evidence>
<dbReference type="EMBL" id="UGPG01000001">
    <property type="protein sequence ID" value="STY45602.1"/>
    <property type="molecule type" value="Genomic_DNA"/>
</dbReference>
<proteinExistence type="predicted"/>
<evidence type="ECO:0000313" key="2">
    <source>
        <dbReference type="EMBL" id="STY45602.1"/>
    </source>
</evidence>
<dbReference type="Pfam" id="PF21818">
    <property type="entry name" value="DUF6884"/>
    <property type="match status" value="1"/>
</dbReference>